<keyword evidence="2" id="KW-1133">Transmembrane helix</keyword>
<dbReference type="Proteomes" id="UP000626109">
    <property type="component" value="Unassembled WGS sequence"/>
</dbReference>
<reference evidence="4" key="1">
    <citation type="submission" date="2021-02" db="EMBL/GenBank/DDBJ databases">
        <authorList>
            <person name="Dougan E. K."/>
            <person name="Rhodes N."/>
            <person name="Thang M."/>
            <person name="Chan C."/>
        </authorList>
    </citation>
    <scope>NUCLEOTIDE SEQUENCE</scope>
</reference>
<feature type="compositionally biased region" description="Acidic residues" evidence="1">
    <location>
        <begin position="1193"/>
        <end position="1205"/>
    </location>
</feature>
<evidence type="ECO:0000256" key="2">
    <source>
        <dbReference type="SAM" id="Phobius"/>
    </source>
</evidence>
<feature type="transmembrane region" description="Helical" evidence="2">
    <location>
        <begin position="1088"/>
        <end position="1110"/>
    </location>
</feature>
<evidence type="ECO:0008006" key="6">
    <source>
        <dbReference type="Google" id="ProtNLM"/>
    </source>
</evidence>
<feature type="compositionally biased region" description="Basic residues" evidence="1">
    <location>
        <begin position="1271"/>
        <end position="1283"/>
    </location>
</feature>
<feature type="chain" id="PRO_5032577443" description="EGF-like domain-containing protein" evidence="3">
    <location>
        <begin position="31"/>
        <end position="1289"/>
    </location>
</feature>
<organism evidence="4 5">
    <name type="scientific">Polarella glacialis</name>
    <name type="common">Dinoflagellate</name>
    <dbReference type="NCBI Taxonomy" id="89957"/>
    <lineage>
        <taxon>Eukaryota</taxon>
        <taxon>Sar</taxon>
        <taxon>Alveolata</taxon>
        <taxon>Dinophyceae</taxon>
        <taxon>Suessiales</taxon>
        <taxon>Suessiaceae</taxon>
        <taxon>Polarella</taxon>
    </lineage>
</organism>
<proteinExistence type="predicted"/>
<gene>
    <name evidence="4" type="ORF">PGLA2088_LOCUS13940</name>
</gene>
<feature type="compositionally biased region" description="Pro residues" evidence="1">
    <location>
        <begin position="1214"/>
        <end position="1225"/>
    </location>
</feature>
<dbReference type="EMBL" id="CAJNNW010016876">
    <property type="protein sequence ID" value="CAE8659913.1"/>
    <property type="molecule type" value="Genomic_DNA"/>
</dbReference>
<feature type="non-terminal residue" evidence="4">
    <location>
        <position position="1289"/>
    </location>
</feature>
<sequence>SGVPGGSCTVLSLPLLALLLAVLSNSGAGAASGPQNVTEVFALVGAQFQLDVSGPGLSTKDRVVVRDSGNGCPGRSAAASSLERRHSISLASSVCWGQGLCEPSPVFVFQDDSRSGRPVLSREATNSGGLKVGWYPLQFRSRGAFRVCYCTASNEPALSGDPSPCDLDGALYSLAAVVYSQAIEYSPEDITPCAVDDEGGILPGCTVTISSDRGGLSMDDKAQLMPDVPGEICGEAPTIGGPLQPLTGDALKRRWSVPIGAPAGALPHSFATLELPGQPARRFLKVCYCEKSAISRWDKLCAAADWQHAGRIELVGFAGHATGGGAVPRATCYRGRTCRIGRLDGFGLDASDTAIAVPNVTNCSGLDGDLGFPVGVSILGNTVATQVPVTGPGISELETAVCYCPAAVNGYFGCKGGQGRMFPMLMGYVRLAGLKTFLSAECLPTARSCPQGGAGQLLLGEEDAEAANAGQLFVVVIGQRSPCDDVVGSEAMPAQLVQESNKSRIEVLLPWPLTPDQYALCYCDNAQGCPSRGGQQRFTLQHAGNLSVPGAVRGVQLLGDVGFATAVLKVELSGEATGIQCCANAVAARVPSGSSRSCAEVLAKDLPAQATFEGCLANGTGCRRMLPYPRSYNLTLALQEARVHRAPVELNISCAALGELDECAAAENATRWPCEVPAGGLRLELPALPASWVGPWRRAVGSSVGAESLAKPAGLNVLMKVVSLASGPEEGSKACNGSADAAVEGLPCQEVACMDDFLARAITPGTYKLCICEPIAVTTPGACQAWYGLGGLDIFGPVPMTAGLLGAAGVAISFELQGFGFSGQDRLASVLSAATGQSACQRSDGLGAVAAQSTVHSPLDWKVNSLSFQIVLGEGMHSLCWLPPGGTPFFVGTAEVAGAASSPGGCAVGPWAKAGNCSASCGAGGELWRRQVLSGSAGCPALNDTRLCFGPPCTSSVSAWHASPEQPRAGAAVKLYISGSDLPAGLRGMLMPAGSDVALRRLQAPDATRSEAQGACLAGGEVAAAAICSGDDSNQVCGFEHCPASAGSYQVCLCVVWDGSKCTGFLPALGQVSVLNPLGTAEDETNGLVVAVAVVAVLFLLGCSVGAMVARLGRVRLLQMCGLRTKVGKVILEGQNGKDAAKPPAAQEQNSEELRGLGSGEPESEPPGETTPRPDPSEEQSGATLPQARAGRDEDDEKEEEEEAGNLEVALPVSPTPPATPPGTGGPPGCVLPAGSNVHLEESSSLEEGQRSRQGSKASNNNSNSSSSNSKSHRSRQGSKGKLRHEARN</sequence>
<feature type="non-terminal residue" evidence="4">
    <location>
        <position position="1"/>
    </location>
</feature>
<feature type="compositionally biased region" description="Low complexity" evidence="1">
    <location>
        <begin position="1256"/>
        <end position="1270"/>
    </location>
</feature>
<dbReference type="InterPro" id="IPR000884">
    <property type="entry name" value="TSP1_rpt"/>
</dbReference>
<feature type="region of interest" description="Disordered" evidence="1">
    <location>
        <begin position="1135"/>
        <end position="1289"/>
    </location>
</feature>
<evidence type="ECO:0000313" key="4">
    <source>
        <dbReference type="EMBL" id="CAE8659913.1"/>
    </source>
</evidence>
<evidence type="ECO:0000256" key="3">
    <source>
        <dbReference type="SAM" id="SignalP"/>
    </source>
</evidence>
<comment type="caution">
    <text evidence="4">The sequence shown here is derived from an EMBL/GenBank/DDBJ whole genome shotgun (WGS) entry which is preliminary data.</text>
</comment>
<keyword evidence="2" id="KW-0472">Membrane</keyword>
<accession>A0A813IZ33</accession>
<keyword evidence="3" id="KW-0732">Signal</keyword>
<keyword evidence="2" id="KW-0812">Transmembrane</keyword>
<evidence type="ECO:0000313" key="5">
    <source>
        <dbReference type="Proteomes" id="UP000626109"/>
    </source>
</evidence>
<protein>
    <recommendedName>
        <fullName evidence="6">EGF-like domain-containing protein</fullName>
    </recommendedName>
</protein>
<dbReference type="PROSITE" id="PS50092">
    <property type="entry name" value="TSP1"/>
    <property type="match status" value="1"/>
</dbReference>
<evidence type="ECO:0000256" key="1">
    <source>
        <dbReference type="SAM" id="MobiDB-lite"/>
    </source>
</evidence>
<feature type="signal peptide" evidence="3">
    <location>
        <begin position="1"/>
        <end position="30"/>
    </location>
</feature>
<name>A0A813IZ33_POLGL</name>